<gene>
    <name evidence="2" type="ORF">E4N86_06450</name>
</gene>
<evidence type="ECO:0000313" key="2">
    <source>
        <dbReference type="EMBL" id="UTD00362.1"/>
    </source>
</evidence>
<evidence type="ECO:0000256" key="1">
    <source>
        <dbReference type="SAM" id="SignalP"/>
    </source>
</evidence>
<feature type="chain" id="PRO_5040172308" evidence="1">
    <location>
        <begin position="24"/>
        <end position="122"/>
    </location>
</feature>
<proteinExistence type="predicted"/>
<organism evidence="2 3">
    <name type="scientific">Treponema denticola</name>
    <dbReference type="NCBI Taxonomy" id="158"/>
    <lineage>
        <taxon>Bacteria</taxon>
        <taxon>Pseudomonadati</taxon>
        <taxon>Spirochaetota</taxon>
        <taxon>Spirochaetia</taxon>
        <taxon>Spirochaetales</taxon>
        <taxon>Treponemataceae</taxon>
        <taxon>Treponema</taxon>
    </lineage>
</organism>
<feature type="signal peptide" evidence="1">
    <location>
        <begin position="1"/>
        <end position="23"/>
    </location>
</feature>
<evidence type="ECO:0000313" key="3">
    <source>
        <dbReference type="Proteomes" id="UP001056981"/>
    </source>
</evidence>
<keyword evidence="1" id="KW-0732">Signal</keyword>
<dbReference type="RefSeq" id="WP_253698396.1">
    <property type="nucleotide sequence ID" value="NZ_CP051522.1"/>
</dbReference>
<dbReference type="Proteomes" id="UP001056981">
    <property type="component" value="Chromosome"/>
</dbReference>
<protein>
    <submittedName>
        <fullName evidence="2">Uncharacterized protein</fullName>
    </submittedName>
</protein>
<dbReference type="AlphaFoldDB" id="A0A9Q9EXG6"/>
<name>A0A9Q9EXG6_TREDN</name>
<sequence length="122" mass="14089">MKKKFFAISIMALLALAVFAENAANVTAKTQKIEVKDRPSAVMYWTKMDVPGLENQVEFYLTYEENNDTYDEAVCEKIIMEFIAEYKRTNVFSKFEVEDLKAASIGKTKTTVVKRVIFRKVR</sequence>
<reference evidence="2" key="1">
    <citation type="submission" date="2020-04" db="EMBL/GenBank/DDBJ databases">
        <title>Comparative genomics of oral phylogroup-2 Treponema strains.</title>
        <authorList>
            <person name="Zeng H."/>
            <person name="Chan Y.K."/>
            <person name="Watt R.M."/>
        </authorList>
    </citation>
    <scope>NUCLEOTIDE SEQUENCE</scope>
    <source>
        <strain evidence="2">OMZ 905</strain>
    </source>
</reference>
<dbReference type="EMBL" id="CP051635">
    <property type="protein sequence ID" value="UTD00362.1"/>
    <property type="molecule type" value="Genomic_DNA"/>
</dbReference>
<accession>A0A9Q9EXG6</accession>